<evidence type="ECO:0000313" key="7">
    <source>
        <dbReference type="EMBL" id="ODQ62014.1"/>
    </source>
</evidence>
<keyword evidence="3 4" id="KW-0862">Zinc</keyword>
<protein>
    <recommendedName>
        <fullName evidence="9">RhoGAP-domain-containing protein</fullName>
    </recommendedName>
</protein>
<dbReference type="Gene3D" id="2.10.110.10">
    <property type="entry name" value="Cysteine Rich Protein"/>
    <property type="match status" value="3"/>
</dbReference>
<dbReference type="GO" id="GO:0000131">
    <property type="term" value="C:incipient cellular bud site"/>
    <property type="evidence" value="ECO:0007669"/>
    <property type="project" value="EnsemblFungi"/>
</dbReference>
<dbReference type="GO" id="GO:0000755">
    <property type="term" value="P:cytogamy"/>
    <property type="evidence" value="ECO:0007669"/>
    <property type="project" value="EnsemblFungi"/>
</dbReference>
<evidence type="ECO:0000256" key="3">
    <source>
        <dbReference type="ARBA" id="ARBA00022833"/>
    </source>
</evidence>
<dbReference type="GO" id="GO:0043332">
    <property type="term" value="C:mating projection tip"/>
    <property type="evidence" value="ECO:0007669"/>
    <property type="project" value="EnsemblFungi"/>
</dbReference>
<dbReference type="GO" id="GO:0005096">
    <property type="term" value="F:GTPase activator activity"/>
    <property type="evidence" value="ECO:0007669"/>
    <property type="project" value="UniProtKB-KW"/>
</dbReference>
<dbReference type="Pfam" id="PF00620">
    <property type="entry name" value="RhoGAP"/>
    <property type="match status" value="1"/>
</dbReference>
<keyword evidence="8" id="KW-1185">Reference proteome</keyword>
<dbReference type="STRING" id="683960.A0A1E3P9X3"/>
<evidence type="ECO:0000259" key="5">
    <source>
        <dbReference type="PROSITE" id="PS50023"/>
    </source>
</evidence>
<dbReference type="PROSITE" id="PS00478">
    <property type="entry name" value="LIM_DOMAIN_1"/>
    <property type="match status" value="2"/>
</dbReference>
<organism evidence="7 8">
    <name type="scientific">Wickerhamomyces anomalus (strain ATCC 58044 / CBS 1984 / NCYC 433 / NRRL Y-366-8)</name>
    <name type="common">Yeast</name>
    <name type="synonym">Hansenula anomala</name>
    <dbReference type="NCBI Taxonomy" id="683960"/>
    <lineage>
        <taxon>Eukaryota</taxon>
        <taxon>Fungi</taxon>
        <taxon>Dikarya</taxon>
        <taxon>Ascomycota</taxon>
        <taxon>Saccharomycotina</taxon>
        <taxon>Saccharomycetes</taxon>
        <taxon>Phaffomycetales</taxon>
        <taxon>Wickerhamomycetaceae</taxon>
        <taxon>Wickerhamomyces</taxon>
    </lineage>
</organism>
<dbReference type="SUPFAM" id="SSF57716">
    <property type="entry name" value="Glucocorticoid receptor-like (DNA-binding domain)"/>
    <property type="match status" value="1"/>
</dbReference>
<dbReference type="GO" id="GO:0046872">
    <property type="term" value="F:metal ion binding"/>
    <property type="evidence" value="ECO:0007669"/>
    <property type="project" value="UniProtKB-KW"/>
</dbReference>
<dbReference type="SMART" id="SM00324">
    <property type="entry name" value="RhoGAP"/>
    <property type="match status" value="1"/>
</dbReference>
<dbReference type="Gene3D" id="1.10.555.10">
    <property type="entry name" value="Rho GTPase activation protein"/>
    <property type="match status" value="1"/>
</dbReference>
<name>A0A1E3P9X3_WICAA</name>
<dbReference type="PANTHER" id="PTHR14963">
    <property type="entry name" value="RHO GTPASE ACTIVATING PROTEIN 18,19-RELATED"/>
    <property type="match status" value="1"/>
</dbReference>
<feature type="domain" description="LIM zinc-binding" evidence="5">
    <location>
        <begin position="389"/>
        <end position="454"/>
    </location>
</feature>
<accession>A0A1E3P9X3</accession>
<keyword evidence="1" id="KW-0343">GTPase activation</keyword>
<sequence length="991" mass="112950">LCATCHKPITTKSVKALEKRYHTQCFGCADCGTPILSKYFPFEKEDGEKIPLCEDHFYKRRGLTCCVCDSYLKGTHFTVFGRKYDAEHFCCKICAKKFDTEEDFFNHDNNIYCHYHFSKFFIERCEGCEFAILKQYVEIFRGGRNQKWHVECYMIHKCWNVSISPGSIGIAAPPIIEPTEENLKLPDINPTPEELIDMETKAGEKISEIWNTLFKFEEDTATCISDMLQFATIHDQRKGLVATVRLILKIDALFKSIDSLHRLGINSQVNHKNVNTAAAVDDDVVAFQTLKKEPRNLSAKIMIYLAILRKASKGVSDPSNSQDLILSVVTGLAHYLKLLIRYGLYNSLQYNKSFHTTNALDKFLREIRVHENIPNDPLDSLDIPLDASDLCAHCQKSIESACVQYQDKRWHVECLHCTKCNKNLQAYDGVADACYNSKTNWVLCAQCAMDDPDAKGGFRSVSKLLQLGYLLKIAIVRSKAVMDYEFSHRKINIVNDPQSAENQNNEQSYMKTLNDIKRLRSTRQNTRITNFERENARKSVVIETTEFNSNDDLQKPNQLNSQFMSSEENVTKQKITVEDEPMGPSLSKKSFNRATTFINNQKVLTLDDIPRIVAAEHARELRPNTYKFHNPHQESNFSKDIKAKSNSLHRGASSIQQSSNIEGNKSPDLDIKYYSQLSDQEYFIITHIADVVLGFALSKDGVGRDVDATKFIDLKKTPTFWEKLRQIGNSEKKIGALSKVFGAELKDLTAKAGIDSSQSNGPSKVRVPMLIDDLLAALYQKDMSVEGVFRKNGNIKRLKEITNEIDINPSKVPDLLNENAVQLSALLKKFLRELPTPLLTFKLYDLWILTQKVKDDVLKRVLIEISYSLLPKAHRDLAEVLLFFFMWTSSFSHLDEESGSKMDIHNLATVLSPNILYAKPAEIPRPSSNGEGENYYLAIEVVNYLIEHNEQLSIVPSYLLEIYKLCKFEKVDHLTSKDIFLRVESVLKSKP</sequence>
<dbReference type="SMART" id="SM00132">
    <property type="entry name" value="LIM"/>
    <property type="match status" value="3"/>
</dbReference>
<evidence type="ECO:0000259" key="6">
    <source>
        <dbReference type="PROSITE" id="PS50238"/>
    </source>
</evidence>
<dbReference type="Pfam" id="PF00412">
    <property type="entry name" value="LIM"/>
    <property type="match status" value="2"/>
</dbReference>
<dbReference type="GO" id="GO:0005934">
    <property type="term" value="C:cellular bud tip"/>
    <property type="evidence" value="ECO:0007669"/>
    <property type="project" value="EnsemblFungi"/>
</dbReference>
<keyword evidence="2 4" id="KW-0479">Metal-binding</keyword>
<dbReference type="InterPro" id="IPR008936">
    <property type="entry name" value="Rho_GTPase_activation_prot"/>
</dbReference>
<reference evidence="7 8" key="1">
    <citation type="journal article" date="2016" name="Proc. Natl. Acad. Sci. U.S.A.">
        <title>Comparative genomics of biotechnologically important yeasts.</title>
        <authorList>
            <person name="Riley R."/>
            <person name="Haridas S."/>
            <person name="Wolfe K.H."/>
            <person name="Lopes M.R."/>
            <person name="Hittinger C.T."/>
            <person name="Goeker M."/>
            <person name="Salamov A.A."/>
            <person name="Wisecaver J.H."/>
            <person name="Long T.M."/>
            <person name="Calvey C.H."/>
            <person name="Aerts A.L."/>
            <person name="Barry K.W."/>
            <person name="Choi C."/>
            <person name="Clum A."/>
            <person name="Coughlan A.Y."/>
            <person name="Deshpande S."/>
            <person name="Douglass A.P."/>
            <person name="Hanson S.J."/>
            <person name="Klenk H.-P."/>
            <person name="LaButti K.M."/>
            <person name="Lapidus A."/>
            <person name="Lindquist E.A."/>
            <person name="Lipzen A.M."/>
            <person name="Meier-Kolthoff J.P."/>
            <person name="Ohm R.A."/>
            <person name="Otillar R.P."/>
            <person name="Pangilinan J.L."/>
            <person name="Peng Y."/>
            <person name="Rokas A."/>
            <person name="Rosa C.A."/>
            <person name="Scheuner C."/>
            <person name="Sibirny A.A."/>
            <person name="Slot J.C."/>
            <person name="Stielow J.B."/>
            <person name="Sun H."/>
            <person name="Kurtzman C.P."/>
            <person name="Blackwell M."/>
            <person name="Grigoriev I.V."/>
            <person name="Jeffries T.W."/>
        </authorList>
    </citation>
    <scope>NUCLEOTIDE SEQUENCE [LARGE SCALE GENOMIC DNA]</scope>
    <source>
        <strain evidence="8">ATCC 58044 / CBS 1984 / NCYC 433 / NRRL Y-366-8</strain>
    </source>
</reference>
<keyword evidence="4" id="KW-0440">LIM domain</keyword>
<gene>
    <name evidence="7" type="ORF">WICANDRAFT_19604</name>
</gene>
<dbReference type="GO" id="GO:0035024">
    <property type="term" value="P:negative regulation of Rho protein signal transduction"/>
    <property type="evidence" value="ECO:0007669"/>
    <property type="project" value="EnsemblFungi"/>
</dbReference>
<dbReference type="GO" id="GO:0005935">
    <property type="term" value="C:cellular bud neck"/>
    <property type="evidence" value="ECO:0007669"/>
    <property type="project" value="EnsemblFungi"/>
</dbReference>
<dbReference type="Proteomes" id="UP000094112">
    <property type="component" value="Unassembled WGS sequence"/>
</dbReference>
<dbReference type="GO" id="GO:0007165">
    <property type="term" value="P:signal transduction"/>
    <property type="evidence" value="ECO:0007669"/>
    <property type="project" value="InterPro"/>
</dbReference>
<dbReference type="EMBL" id="KV454208">
    <property type="protein sequence ID" value="ODQ62014.1"/>
    <property type="molecule type" value="Genomic_DNA"/>
</dbReference>
<dbReference type="PROSITE" id="PS50238">
    <property type="entry name" value="RHOGAP"/>
    <property type="match status" value="1"/>
</dbReference>
<dbReference type="GO" id="GO:0032956">
    <property type="term" value="P:regulation of actin cytoskeleton organization"/>
    <property type="evidence" value="ECO:0007669"/>
    <property type="project" value="EnsemblFungi"/>
</dbReference>
<dbReference type="GeneID" id="30198077"/>
<evidence type="ECO:0000313" key="8">
    <source>
        <dbReference type="Proteomes" id="UP000094112"/>
    </source>
</evidence>
<dbReference type="PROSITE" id="PS50023">
    <property type="entry name" value="LIM_DOMAIN_2"/>
    <property type="match status" value="2"/>
</dbReference>
<feature type="non-terminal residue" evidence="7">
    <location>
        <position position="991"/>
    </location>
</feature>
<dbReference type="PANTHER" id="PTHR14963:SF7">
    <property type="entry name" value="RHO GTPASE-ACTIVATING PROTEIN 19"/>
    <property type="match status" value="1"/>
</dbReference>
<dbReference type="RefSeq" id="XP_019041221.1">
    <property type="nucleotide sequence ID" value="XM_019180831.1"/>
</dbReference>
<evidence type="ECO:0008006" key="9">
    <source>
        <dbReference type="Google" id="ProtNLM"/>
    </source>
</evidence>
<feature type="domain" description="Rho-GAP" evidence="6">
    <location>
        <begin position="743"/>
        <end position="953"/>
    </location>
</feature>
<dbReference type="InterPro" id="IPR000198">
    <property type="entry name" value="RhoGAP_dom"/>
</dbReference>
<evidence type="ECO:0000256" key="4">
    <source>
        <dbReference type="PROSITE-ProRule" id="PRU00125"/>
    </source>
</evidence>
<dbReference type="GO" id="GO:0000935">
    <property type="term" value="C:division septum"/>
    <property type="evidence" value="ECO:0007669"/>
    <property type="project" value="EnsemblFungi"/>
</dbReference>
<proteinExistence type="predicted"/>
<dbReference type="SUPFAM" id="SSF48350">
    <property type="entry name" value="GTPase activation domain, GAP"/>
    <property type="match status" value="1"/>
</dbReference>
<feature type="non-terminal residue" evidence="7">
    <location>
        <position position="1"/>
    </location>
</feature>
<dbReference type="GO" id="GO:0060237">
    <property type="term" value="P:regulation of fungal-type cell wall organization"/>
    <property type="evidence" value="ECO:0007669"/>
    <property type="project" value="EnsemblFungi"/>
</dbReference>
<dbReference type="GO" id="GO:0051285">
    <property type="term" value="C:cell cortex of cell tip"/>
    <property type="evidence" value="ECO:0007669"/>
    <property type="project" value="EnsemblFungi"/>
</dbReference>
<dbReference type="GO" id="GO:0090334">
    <property type="term" value="P:regulation of cell wall (1-&gt;3)-beta-D-glucan biosynthetic process"/>
    <property type="evidence" value="ECO:0007669"/>
    <property type="project" value="EnsemblFungi"/>
</dbReference>
<evidence type="ECO:0000256" key="2">
    <source>
        <dbReference type="ARBA" id="ARBA00022723"/>
    </source>
</evidence>
<feature type="domain" description="LIM zinc-binding" evidence="5">
    <location>
        <begin position="1"/>
        <end position="63"/>
    </location>
</feature>
<evidence type="ECO:0000256" key="1">
    <source>
        <dbReference type="ARBA" id="ARBA00022468"/>
    </source>
</evidence>
<dbReference type="OrthoDB" id="20689at2759"/>
<dbReference type="AlphaFoldDB" id="A0A1E3P9X3"/>
<dbReference type="InterPro" id="IPR001781">
    <property type="entry name" value="Znf_LIM"/>
</dbReference>